<accession>A0AA35QC92</accession>
<gene>
    <name evidence="2" type="ORF">CCHLO57077_00009606</name>
</gene>
<protein>
    <submittedName>
        <fullName evidence="2">Uncharacterized protein</fullName>
    </submittedName>
</protein>
<organism evidence="2 3">
    <name type="scientific">Clonostachys chloroleuca</name>
    <dbReference type="NCBI Taxonomy" id="1926264"/>
    <lineage>
        <taxon>Eukaryota</taxon>
        <taxon>Fungi</taxon>
        <taxon>Dikarya</taxon>
        <taxon>Ascomycota</taxon>
        <taxon>Pezizomycotina</taxon>
        <taxon>Sordariomycetes</taxon>
        <taxon>Hypocreomycetidae</taxon>
        <taxon>Hypocreales</taxon>
        <taxon>Bionectriaceae</taxon>
        <taxon>Clonostachys</taxon>
    </lineage>
</organism>
<feature type="transmembrane region" description="Helical" evidence="1">
    <location>
        <begin position="123"/>
        <end position="144"/>
    </location>
</feature>
<evidence type="ECO:0000256" key="1">
    <source>
        <dbReference type="SAM" id="Phobius"/>
    </source>
</evidence>
<keyword evidence="1" id="KW-1133">Transmembrane helix</keyword>
<sequence length="146" mass="16737">FAAKPATNEPPVIIRAIIDTRVTGEPVNIVICPKIVVQIAHYDKQSKLVLAINIIIIILTMIAVLLRVYARIKARIFYYFSNRLNLFSYLLSTTAAGIIFNYLRNTAVDSIFKPHPITDPTDLAHIIWFQEFYKVVTLHIRLMLVR</sequence>
<keyword evidence="3" id="KW-1185">Reference proteome</keyword>
<feature type="non-terminal residue" evidence="2">
    <location>
        <position position="146"/>
    </location>
</feature>
<name>A0AA35QC92_9HYPO</name>
<feature type="transmembrane region" description="Helical" evidence="1">
    <location>
        <begin position="86"/>
        <end position="103"/>
    </location>
</feature>
<dbReference type="AlphaFoldDB" id="A0AA35QC92"/>
<evidence type="ECO:0000313" key="3">
    <source>
        <dbReference type="Proteomes" id="UP001160390"/>
    </source>
</evidence>
<feature type="transmembrane region" description="Helical" evidence="1">
    <location>
        <begin position="48"/>
        <end position="66"/>
    </location>
</feature>
<keyword evidence="1" id="KW-0812">Transmembrane</keyword>
<comment type="caution">
    <text evidence="2">The sequence shown here is derived from an EMBL/GenBank/DDBJ whole genome shotgun (WGS) entry which is preliminary data.</text>
</comment>
<proteinExistence type="predicted"/>
<feature type="non-terminal residue" evidence="2">
    <location>
        <position position="1"/>
    </location>
</feature>
<dbReference type="EMBL" id="CABFNP030001316">
    <property type="protein sequence ID" value="CAI6099319.1"/>
    <property type="molecule type" value="Genomic_DNA"/>
</dbReference>
<reference evidence="2" key="1">
    <citation type="submission" date="2023-01" db="EMBL/GenBank/DDBJ databases">
        <authorList>
            <person name="Piombo E."/>
        </authorList>
    </citation>
    <scope>NUCLEOTIDE SEQUENCE</scope>
</reference>
<keyword evidence="1" id="KW-0472">Membrane</keyword>
<evidence type="ECO:0000313" key="2">
    <source>
        <dbReference type="EMBL" id="CAI6099319.1"/>
    </source>
</evidence>
<dbReference type="Proteomes" id="UP001160390">
    <property type="component" value="Unassembled WGS sequence"/>
</dbReference>